<feature type="compositionally biased region" description="Low complexity" evidence="2">
    <location>
        <begin position="551"/>
        <end position="565"/>
    </location>
</feature>
<dbReference type="InterPro" id="IPR019337">
    <property type="entry name" value="Telomere_length_regulation_dom"/>
</dbReference>
<dbReference type="PANTHER" id="PTHR15830">
    <property type="entry name" value="TELOMERE LENGTH REGULATION PROTEIN TEL2 FAMILY MEMBER"/>
    <property type="match status" value="1"/>
</dbReference>
<feature type="region of interest" description="Disordered" evidence="2">
    <location>
        <begin position="503"/>
        <end position="588"/>
    </location>
</feature>
<dbReference type="AlphaFoldDB" id="A0A9P6ART7"/>
<dbReference type="GO" id="GO:0051083">
    <property type="term" value="P:'de novo' cotranslational protein folding"/>
    <property type="evidence" value="ECO:0007669"/>
    <property type="project" value="TreeGrafter"/>
</dbReference>
<feature type="domain" description="Telomere length regulation protein conserved" evidence="3">
    <location>
        <begin position="595"/>
        <end position="711"/>
    </location>
</feature>
<feature type="compositionally biased region" description="Acidic residues" evidence="2">
    <location>
        <begin position="507"/>
        <end position="516"/>
    </location>
</feature>
<dbReference type="InterPro" id="IPR051970">
    <property type="entry name" value="TEL2_Regulation"/>
</dbReference>
<evidence type="ECO:0000259" key="3">
    <source>
        <dbReference type="Pfam" id="PF10193"/>
    </source>
</evidence>
<dbReference type="GO" id="GO:0051879">
    <property type="term" value="F:Hsp90 protein binding"/>
    <property type="evidence" value="ECO:0007669"/>
    <property type="project" value="TreeGrafter"/>
</dbReference>
<evidence type="ECO:0000256" key="2">
    <source>
        <dbReference type="SAM" id="MobiDB-lite"/>
    </source>
</evidence>
<accession>A0A9P6ART7</accession>
<comment type="caution">
    <text evidence="4">The sequence shown here is derived from an EMBL/GenBank/DDBJ whole genome shotgun (WGS) entry which is preliminary data.</text>
</comment>
<protein>
    <recommendedName>
        <fullName evidence="3">Telomere length regulation protein conserved domain-containing protein</fullName>
    </recommendedName>
</protein>
<evidence type="ECO:0000313" key="4">
    <source>
        <dbReference type="EMBL" id="KAF9510777.1"/>
    </source>
</evidence>
<sequence>MNPRNGDEMFAVAVRDINNRLRLPISRSSELLQFLSAPLAAAGLLPEKYNVYNTTPLPDIPSFTQSRWISIIQSTILEFIVPQWDTVLAEEFGTPAILEQYFCPTLKGSWAGFEFALSAYSTLLAIPLSRFAVRLLSSLNLSYPIDELHEYLFRAATGSQTKPRVTDWEGLVRATIAIPSKVANGAIPLKLLIPARLQPREYSEELCDRFERLVDQVSNRITLGDQSAQLQLQSLSHILVKMIQTGSFPLQSTDPFGTSFFRSTLPKIQRRLRGQDSRAYSDAWSSIFLSLPSSAMRTFLASLVSTLPAEQNPLERTDRARRSVKDHARLLRSLLGSLGPDQDELWGVVSSVLVVRNWNEHVARVLVCWASGLTDDRKVNEPVLTELATQVLDVWSSTPHSKNLQISRHKYISTLLMISLSYFPPTSPYLKDLANSPQFLSSVSKYISNLDPIIRRIGMAVAEYVAKLNNRKLDFGDWGGDTQGRMWIRDIRALLDEADGFVKDAAPDSDDEDEEDNVLHTTADAPISTPASEPERLPKTRQTRVYDSDDSLSAYASSSSSSRAPSPTPEELDEIEKDPTLRSGGGLNKKKVTRPVYLADLAGLLRPTKAGEQDEYEKLDVGLRHAEELIRRKKDYGTELEENAANLTITLVGLQDNFDLGGFEEKRQGALLALVFCSPHISAPCIIEQFFHNQYSTTQRFAMLTALALGARELAGLPGPTGPSRSNKQVFPSKMLPTTLHHKYLLDEKAHADAGPVGLLAYDISRLALERGKEEAEDRIPQIIREKQLRLRKPAPSIVDVDEARRVHSVSLFEGSNRPPVQTAFKDVAAEYFIIPLIERFWQHLRDEQTRETRVKAGNGYHGAGSGMILDALVLGQLLRTLSVLVHAARHSIAFLRMLAPQALEVAVTIGTRPVSVAIPTSDEEFEEIGKGEKETSVLASSLELALIVLDACVDLDSGRELGLEQTMLLLSTRDWASEVFRRLEEMGGVEIDKASGDDVNRVRRGAAGVLLKIEEVMGRWRRSMISV</sequence>
<gene>
    <name evidence="4" type="ORF">BS47DRAFT_1331495</name>
</gene>
<dbReference type="EMBL" id="MU129010">
    <property type="protein sequence ID" value="KAF9510777.1"/>
    <property type="molecule type" value="Genomic_DNA"/>
</dbReference>
<evidence type="ECO:0000256" key="1">
    <source>
        <dbReference type="ARBA" id="ARBA00006133"/>
    </source>
</evidence>
<evidence type="ECO:0000313" key="5">
    <source>
        <dbReference type="Proteomes" id="UP000886523"/>
    </source>
</evidence>
<organism evidence="4 5">
    <name type="scientific">Hydnum rufescens UP504</name>
    <dbReference type="NCBI Taxonomy" id="1448309"/>
    <lineage>
        <taxon>Eukaryota</taxon>
        <taxon>Fungi</taxon>
        <taxon>Dikarya</taxon>
        <taxon>Basidiomycota</taxon>
        <taxon>Agaricomycotina</taxon>
        <taxon>Agaricomycetes</taxon>
        <taxon>Cantharellales</taxon>
        <taxon>Hydnaceae</taxon>
        <taxon>Hydnum</taxon>
    </lineage>
</organism>
<dbReference type="GO" id="GO:0042162">
    <property type="term" value="F:telomeric DNA binding"/>
    <property type="evidence" value="ECO:0007669"/>
    <property type="project" value="TreeGrafter"/>
</dbReference>
<name>A0A9P6ART7_9AGAM</name>
<keyword evidence="5" id="KW-1185">Reference proteome</keyword>
<dbReference type="Proteomes" id="UP000886523">
    <property type="component" value="Unassembled WGS sequence"/>
</dbReference>
<dbReference type="OrthoDB" id="10254187at2759"/>
<comment type="similarity">
    <text evidence="1">Belongs to the TEL2 family.</text>
</comment>
<dbReference type="GO" id="GO:0005829">
    <property type="term" value="C:cytosol"/>
    <property type="evidence" value="ECO:0007669"/>
    <property type="project" value="TreeGrafter"/>
</dbReference>
<dbReference type="PANTHER" id="PTHR15830:SF10">
    <property type="entry name" value="TELOMERE LENGTH REGULATION PROTEIN TEL2 HOMOLOG"/>
    <property type="match status" value="1"/>
</dbReference>
<proteinExistence type="inferred from homology"/>
<dbReference type="Gene3D" id="1.25.40.720">
    <property type="entry name" value="Telomere length regulation protein 2, C-terminal domain"/>
    <property type="match status" value="1"/>
</dbReference>
<dbReference type="InterPro" id="IPR038528">
    <property type="entry name" value="TEL2_C_sf"/>
</dbReference>
<dbReference type="Pfam" id="PF10193">
    <property type="entry name" value="Telomere_reg-2"/>
    <property type="match status" value="1"/>
</dbReference>
<reference evidence="4" key="1">
    <citation type="journal article" date="2020" name="Nat. Commun.">
        <title>Large-scale genome sequencing of mycorrhizal fungi provides insights into the early evolution of symbiotic traits.</title>
        <authorList>
            <person name="Miyauchi S."/>
            <person name="Kiss E."/>
            <person name="Kuo A."/>
            <person name="Drula E."/>
            <person name="Kohler A."/>
            <person name="Sanchez-Garcia M."/>
            <person name="Morin E."/>
            <person name="Andreopoulos B."/>
            <person name="Barry K.W."/>
            <person name="Bonito G."/>
            <person name="Buee M."/>
            <person name="Carver A."/>
            <person name="Chen C."/>
            <person name="Cichocki N."/>
            <person name="Clum A."/>
            <person name="Culley D."/>
            <person name="Crous P.W."/>
            <person name="Fauchery L."/>
            <person name="Girlanda M."/>
            <person name="Hayes R.D."/>
            <person name="Keri Z."/>
            <person name="LaButti K."/>
            <person name="Lipzen A."/>
            <person name="Lombard V."/>
            <person name="Magnuson J."/>
            <person name="Maillard F."/>
            <person name="Murat C."/>
            <person name="Nolan M."/>
            <person name="Ohm R.A."/>
            <person name="Pangilinan J."/>
            <person name="Pereira M.F."/>
            <person name="Perotto S."/>
            <person name="Peter M."/>
            <person name="Pfister S."/>
            <person name="Riley R."/>
            <person name="Sitrit Y."/>
            <person name="Stielow J.B."/>
            <person name="Szollosi G."/>
            <person name="Zifcakova L."/>
            <person name="Stursova M."/>
            <person name="Spatafora J.W."/>
            <person name="Tedersoo L."/>
            <person name="Vaario L.M."/>
            <person name="Yamada A."/>
            <person name="Yan M."/>
            <person name="Wang P."/>
            <person name="Xu J."/>
            <person name="Bruns T."/>
            <person name="Baldrian P."/>
            <person name="Vilgalys R."/>
            <person name="Dunand C."/>
            <person name="Henrissat B."/>
            <person name="Grigoriev I.V."/>
            <person name="Hibbett D."/>
            <person name="Nagy L.G."/>
            <person name="Martin F.M."/>
        </authorList>
    </citation>
    <scope>NUCLEOTIDE SEQUENCE</scope>
    <source>
        <strain evidence="4">UP504</strain>
    </source>
</reference>